<dbReference type="InterPro" id="IPR011611">
    <property type="entry name" value="PfkB_dom"/>
</dbReference>
<evidence type="ECO:0000313" key="5">
    <source>
        <dbReference type="Proteomes" id="UP000178302"/>
    </source>
</evidence>
<dbReference type="InterPro" id="IPR029056">
    <property type="entry name" value="Ribokinase-like"/>
</dbReference>
<dbReference type="GO" id="GO:0016301">
    <property type="term" value="F:kinase activity"/>
    <property type="evidence" value="ECO:0007669"/>
    <property type="project" value="UniProtKB-KW"/>
</dbReference>
<comment type="caution">
    <text evidence="4">The sequence shown here is derived from an EMBL/GenBank/DDBJ whole genome shotgun (WGS) entry which is preliminary data.</text>
</comment>
<evidence type="ECO:0000313" key="4">
    <source>
        <dbReference type="EMBL" id="OHA14292.1"/>
    </source>
</evidence>
<dbReference type="PRINTS" id="PR00990">
    <property type="entry name" value="RIBOKINASE"/>
</dbReference>
<gene>
    <name evidence="4" type="ORF">A2909_00140</name>
</gene>
<dbReference type="GO" id="GO:0006796">
    <property type="term" value="P:phosphate-containing compound metabolic process"/>
    <property type="evidence" value="ECO:0007669"/>
    <property type="project" value="UniProtKB-ARBA"/>
</dbReference>
<proteinExistence type="predicted"/>
<dbReference type="Pfam" id="PF00294">
    <property type="entry name" value="PfkB"/>
    <property type="match status" value="1"/>
</dbReference>
<sequence>MYDIITIGSVTRDAFFKSKDFKIVNDDKEFRTGKGGCFLLGAKMEVPEVVFTTGGGSTNTAVGFAKMGLKTACIGRIGDDVSGKEVRKELKEEKVSDFLQIDKKISTAYSLILVAPDGERTILEYRGANDGLSEKEINWKKLKSKWLFLDSLSGNVELLKSALDWAEKNKVKIAFNPGKREIKMGEKLQPFLKNIDIFIVNEDEAALVTGIQYKKENEERIFSKLDEIIKGIVVMTKGPDGVIVSGGDHVYKAGVPESPIIDRTGAGDSFSAGFVSAFIQSKGDIEYAIQAGTANATSVVQYFGAKKGLLKRNQLNEFWRKWPKVEILS</sequence>
<accession>A0A1G2LTV2</accession>
<dbReference type="InterPro" id="IPR002139">
    <property type="entry name" value="Ribo/fructo_kinase"/>
</dbReference>
<feature type="domain" description="Carbohydrate kinase PfkB" evidence="3">
    <location>
        <begin position="42"/>
        <end position="308"/>
    </location>
</feature>
<dbReference type="Proteomes" id="UP000178302">
    <property type="component" value="Unassembled WGS sequence"/>
</dbReference>
<reference evidence="4 5" key="1">
    <citation type="journal article" date="2016" name="Nat. Commun.">
        <title>Thousands of microbial genomes shed light on interconnected biogeochemical processes in an aquifer system.</title>
        <authorList>
            <person name="Anantharaman K."/>
            <person name="Brown C.T."/>
            <person name="Hug L.A."/>
            <person name="Sharon I."/>
            <person name="Castelle C.J."/>
            <person name="Probst A.J."/>
            <person name="Thomas B.C."/>
            <person name="Singh A."/>
            <person name="Wilkins M.J."/>
            <person name="Karaoz U."/>
            <person name="Brodie E.L."/>
            <person name="Williams K.H."/>
            <person name="Hubbard S.S."/>
            <person name="Banfield J.F."/>
        </authorList>
    </citation>
    <scope>NUCLEOTIDE SEQUENCE [LARGE SCALE GENOMIC DNA]</scope>
</reference>
<dbReference type="AlphaFoldDB" id="A0A1G2LTV2"/>
<organism evidence="4 5">
    <name type="scientific">Candidatus Tagabacteria bacterium RIFCSPLOWO2_01_FULL_39_11</name>
    <dbReference type="NCBI Taxonomy" id="1802295"/>
    <lineage>
        <taxon>Bacteria</taxon>
        <taxon>Candidatus Tagaibacteriota</taxon>
    </lineage>
</organism>
<dbReference type="PANTHER" id="PTHR10584:SF166">
    <property type="entry name" value="RIBOKINASE"/>
    <property type="match status" value="1"/>
</dbReference>
<name>A0A1G2LTV2_9BACT</name>
<evidence type="ECO:0000256" key="1">
    <source>
        <dbReference type="ARBA" id="ARBA00022679"/>
    </source>
</evidence>
<protein>
    <recommendedName>
        <fullName evidence="3">Carbohydrate kinase PfkB domain-containing protein</fullName>
    </recommendedName>
</protein>
<dbReference type="EMBL" id="MHQZ01000014">
    <property type="protein sequence ID" value="OHA14292.1"/>
    <property type="molecule type" value="Genomic_DNA"/>
</dbReference>
<dbReference type="PANTHER" id="PTHR10584">
    <property type="entry name" value="SUGAR KINASE"/>
    <property type="match status" value="1"/>
</dbReference>
<evidence type="ECO:0000256" key="2">
    <source>
        <dbReference type="ARBA" id="ARBA00022777"/>
    </source>
</evidence>
<evidence type="ECO:0000259" key="3">
    <source>
        <dbReference type="Pfam" id="PF00294"/>
    </source>
</evidence>
<keyword evidence="1" id="KW-0808">Transferase</keyword>
<dbReference type="Gene3D" id="3.40.1190.20">
    <property type="match status" value="1"/>
</dbReference>
<keyword evidence="2" id="KW-0418">Kinase</keyword>
<dbReference type="SUPFAM" id="SSF53613">
    <property type="entry name" value="Ribokinase-like"/>
    <property type="match status" value="1"/>
</dbReference>